<keyword evidence="2 4" id="KW-0378">Hydrolase</keyword>
<dbReference type="InterPro" id="IPR041542">
    <property type="entry name" value="GH43_C2"/>
</dbReference>
<dbReference type="GO" id="GO:0004553">
    <property type="term" value="F:hydrolase activity, hydrolyzing O-glycosyl compounds"/>
    <property type="evidence" value="ECO:0007669"/>
    <property type="project" value="InterPro"/>
</dbReference>
<dbReference type="Gene3D" id="2.115.10.20">
    <property type="entry name" value="Glycosyl hydrolase domain, family 43"/>
    <property type="match status" value="1"/>
</dbReference>
<protein>
    <submittedName>
        <fullName evidence="6">Glycosyl hydrolase</fullName>
    </submittedName>
</protein>
<proteinExistence type="inferred from homology"/>
<comment type="similarity">
    <text evidence="1 4">Belongs to the glycosyl hydrolase 43 family.</text>
</comment>
<evidence type="ECO:0000313" key="7">
    <source>
        <dbReference type="Proteomes" id="UP000738349"/>
    </source>
</evidence>
<evidence type="ECO:0000256" key="2">
    <source>
        <dbReference type="ARBA" id="ARBA00022801"/>
    </source>
</evidence>
<evidence type="ECO:0000313" key="6">
    <source>
        <dbReference type="EMBL" id="KAH7141906.1"/>
    </source>
</evidence>
<name>A0A9P9EPK7_9HYPO</name>
<dbReference type="Gene3D" id="2.60.120.200">
    <property type="match status" value="1"/>
</dbReference>
<evidence type="ECO:0000256" key="3">
    <source>
        <dbReference type="ARBA" id="ARBA00023295"/>
    </source>
</evidence>
<feature type="domain" description="Beta-xylosidase C-terminal Concanavalin A-like" evidence="5">
    <location>
        <begin position="320"/>
        <end position="538"/>
    </location>
</feature>
<evidence type="ECO:0000259" key="5">
    <source>
        <dbReference type="Pfam" id="PF17851"/>
    </source>
</evidence>
<dbReference type="OrthoDB" id="2139957at2759"/>
<keyword evidence="3 4" id="KW-0326">Glycosidase</keyword>
<dbReference type="InterPro" id="IPR023296">
    <property type="entry name" value="Glyco_hydro_beta-prop_sf"/>
</dbReference>
<dbReference type="InterPro" id="IPR051795">
    <property type="entry name" value="Glycosyl_Hydrlase_43"/>
</dbReference>
<dbReference type="PANTHER" id="PTHR42812">
    <property type="entry name" value="BETA-XYLOSIDASE"/>
    <property type="match status" value="1"/>
</dbReference>
<dbReference type="SUPFAM" id="SSF75005">
    <property type="entry name" value="Arabinanase/levansucrase/invertase"/>
    <property type="match status" value="1"/>
</dbReference>
<dbReference type="CDD" id="cd09001">
    <property type="entry name" value="GH43_FsAxh1-like"/>
    <property type="match status" value="1"/>
</dbReference>
<dbReference type="Proteomes" id="UP000738349">
    <property type="component" value="Unassembled WGS sequence"/>
</dbReference>
<dbReference type="SUPFAM" id="SSF49899">
    <property type="entry name" value="Concanavalin A-like lectins/glucanases"/>
    <property type="match status" value="1"/>
</dbReference>
<comment type="caution">
    <text evidence="6">The sequence shown here is derived from an EMBL/GenBank/DDBJ whole genome shotgun (WGS) entry which is preliminary data.</text>
</comment>
<dbReference type="InterPro" id="IPR006710">
    <property type="entry name" value="Glyco_hydro_43"/>
</dbReference>
<dbReference type="Pfam" id="PF17851">
    <property type="entry name" value="GH43_C2"/>
    <property type="match status" value="1"/>
</dbReference>
<organism evidence="6 7">
    <name type="scientific">Dactylonectria macrodidyma</name>
    <dbReference type="NCBI Taxonomy" id="307937"/>
    <lineage>
        <taxon>Eukaryota</taxon>
        <taxon>Fungi</taxon>
        <taxon>Dikarya</taxon>
        <taxon>Ascomycota</taxon>
        <taxon>Pezizomycotina</taxon>
        <taxon>Sordariomycetes</taxon>
        <taxon>Hypocreomycetidae</taxon>
        <taxon>Hypocreales</taxon>
        <taxon>Nectriaceae</taxon>
        <taxon>Dactylonectria</taxon>
    </lineage>
</organism>
<dbReference type="PANTHER" id="PTHR42812:SF15">
    <property type="entry name" value="HYDROLASE, PUTATIVE (AFU_ORTHOLOGUE AFUA_2G00930)-RELATED"/>
    <property type="match status" value="1"/>
</dbReference>
<sequence>MANRGSPPSLSETSINYINPILWEDLPDMEVVRVEDTYYMSASSFHFSPGAPILRSNNLVDWEYIGHSIPDLAAFGSQFLMDGRNATGYVKGIWASTLKYRKSNGLFYWYGAIQGTDQSYIFTAKNPEGSWSSHPPIENFYYDAGLLIDEDDSFYVAYGTKTIRVAQLSADGLTEVTSRPVYDSDDYLEGARMYSINGTYYIWLTKPWDGQFVLKSNNGPFGPYEYREVLSNMRSPIAGAGAPHQGALVDTPGGDWYYMAFIDAFPAGRIPVLAPVEFDGEGWPRIIADYADTRGQWRPEYPCLKSDHSAKKLGTCIRRHSFSHGKLDCCWEWNQSPDNSKWSIQQGQLLLETGTVTDSLYLATNTLTHRTTGPMSTATFCINWSKLKDGDRAGASLFRDQSAYIGIHQDDGATRLVYVDDMTLAPVGEAVGWVNGRPVSKDWAVVSNGGIKADVSLTHERVWLRIDVNVAAACVDGYEKEPRQAKFEYSYDGTAFTQLGPVFTLTNSPTGFVGYRFAIFNFATKALGGKLAVEYCDFEL</sequence>
<dbReference type="GO" id="GO:0005975">
    <property type="term" value="P:carbohydrate metabolic process"/>
    <property type="evidence" value="ECO:0007669"/>
    <property type="project" value="InterPro"/>
</dbReference>
<dbReference type="AlphaFoldDB" id="A0A9P9EPK7"/>
<evidence type="ECO:0000256" key="1">
    <source>
        <dbReference type="ARBA" id="ARBA00009865"/>
    </source>
</evidence>
<reference evidence="6" key="1">
    <citation type="journal article" date="2021" name="Nat. Commun.">
        <title>Genetic determinants of endophytism in the Arabidopsis root mycobiome.</title>
        <authorList>
            <person name="Mesny F."/>
            <person name="Miyauchi S."/>
            <person name="Thiergart T."/>
            <person name="Pickel B."/>
            <person name="Atanasova L."/>
            <person name="Karlsson M."/>
            <person name="Huettel B."/>
            <person name="Barry K.W."/>
            <person name="Haridas S."/>
            <person name="Chen C."/>
            <person name="Bauer D."/>
            <person name="Andreopoulos W."/>
            <person name="Pangilinan J."/>
            <person name="LaButti K."/>
            <person name="Riley R."/>
            <person name="Lipzen A."/>
            <person name="Clum A."/>
            <person name="Drula E."/>
            <person name="Henrissat B."/>
            <person name="Kohler A."/>
            <person name="Grigoriev I.V."/>
            <person name="Martin F.M."/>
            <person name="Hacquard S."/>
        </authorList>
    </citation>
    <scope>NUCLEOTIDE SEQUENCE</scope>
    <source>
        <strain evidence="6">MPI-CAGE-AT-0147</strain>
    </source>
</reference>
<accession>A0A9P9EPK7</accession>
<keyword evidence="7" id="KW-1185">Reference proteome</keyword>
<gene>
    <name evidence="6" type="ORF">EDB81DRAFT_899316</name>
</gene>
<evidence type="ECO:0000256" key="4">
    <source>
        <dbReference type="RuleBase" id="RU361187"/>
    </source>
</evidence>
<dbReference type="InterPro" id="IPR013320">
    <property type="entry name" value="ConA-like_dom_sf"/>
</dbReference>
<dbReference type="EMBL" id="JAGMUV010000010">
    <property type="protein sequence ID" value="KAH7141906.1"/>
    <property type="molecule type" value="Genomic_DNA"/>
</dbReference>
<dbReference type="Pfam" id="PF04616">
    <property type="entry name" value="Glyco_hydro_43"/>
    <property type="match status" value="1"/>
</dbReference>